<organism evidence="2 3">
    <name type="scientific">Drosophila ananassae</name>
    <name type="common">Fruit fly</name>
    <dbReference type="NCBI Taxonomy" id="7217"/>
    <lineage>
        <taxon>Eukaryota</taxon>
        <taxon>Metazoa</taxon>
        <taxon>Ecdysozoa</taxon>
        <taxon>Arthropoda</taxon>
        <taxon>Hexapoda</taxon>
        <taxon>Insecta</taxon>
        <taxon>Pterygota</taxon>
        <taxon>Neoptera</taxon>
        <taxon>Endopterygota</taxon>
        <taxon>Diptera</taxon>
        <taxon>Brachycera</taxon>
        <taxon>Muscomorpha</taxon>
        <taxon>Ephydroidea</taxon>
        <taxon>Drosophilidae</taxon>
        <taxon>Drosophila</taxon>
        <taxon>Sophophora</taxon>
    </lineage>
</organism>
<protein>
    <submittedName>
        <fullName evidence="2">Uncharacterized protein, isoform A</fullName>
    </submittedName>
</protein>
<reference evidence="2 3" key="1">
    <citation type="journal article" date="2007" name="Nature">
        <title>Evolution of genes and genomes on the Drosophila phylogeny.</title>
        <authorList>
            <consortium name="Drosophila 12 Genomes Consortium"/>
            <person name="Clark A.G."/>
            <person name="Eisen M.B."/>
            <person name="Smith D.R."/>
            <person name="Bergman C.M."/>
            <person name="Oliver B."/>
            <person name="Markow T.A."/>
            <person name="Kaufman T.C."/>
            <person name="Kellis M."/>
            <person name="Gelbart W."/>
            <person name="Iyer V.N."/>
            <person name="Pollard D.A."/>
            <person name="Sackton T.B."/>
            <person name="Larracuente A.M."/>
            <person name="Singh N.D."/>
            <person name="Abad J.P."/>
            <person name="Abt D.N."/>
            <person name="Adryan B."/>
            <person name="Aguade M."/>
            <person name="Akashi H."/>
            <person name="Anderson W.W."/>
            <person name="Aquadro C.F."/>
            <person name="Ardell D.H."/>
            <person name="Arguello R."/>
            <person name="Artieri C.G."/>
            <person name="Barbash D.A."/>
            <person name="Barker D."/>
            <person name="Barsanti P."/>
            <person name="Batterham P."/>
            <person name="Batzoglou S."/>
            <person name="Begun D."/>
            <person name="Bhutkar A."/>
            <person name="Blanco E."/>
            <person name="Bosak S.A."/>
            <person name="Bradley R.K."/>
            <person name="Brand A.D."/>
            <person name="Brent M.R."/>
            <person name="Brooks A.N."/>
            <person name="Brown R.H."/>
            <person name="Butlin R.K."/>
            <person name="Caggese C."/>
            <person name="Calvi B.R."/>
            <person name="Bernardo de Carvalho A."/>
            <person name="Caspi A."/>
            <person name="Castrezana S."/>
            <person name="Celniker S.E."/>
            <person name="Chang J.L."/>
            <person name="Chapple C."/>
            <person name="Chatterji S."/>
            <person name="Chinwalla A."/>
            <person name="Civetta A."/>
            <person name="Clifton S.W."/>
            <person name="Comeron J.M."/>
            <person name="Costello J.C."/>
            <person name="Coyne J.A."/>
            <person name="Daub J."/>
            <person name="David R.G."/>
            <person name="Delcher A.L."/>
            <person name="Delehaunty K."/>
            <person name="Do C.B."/>
            <person name="Ebling H."/>
            <person name="Edwards K."/>
            <person name="Eickbush T."/>
            <person name="Evans J.D."/>
            <person name="Filipski A."/>
            <person name="Findeiss S."/>
            <person name="Freyhult E."/>
            <person name="Fulton L."/>
            <person name="Fulton R."/>
            <person name="Garcia A.C."/>
            <person name="Gardiner A."/>
            <person name="Garfield D.A."/>
            <person name="Garvin B.E."/>
            <person name="Gibson G."/>
            <person name="Gilbert D."/>
            <person name="Gnerre S."/>
            <person name="Godfrey J."/>
            <person name="Good R."/>
            <person name="Gotea V."/>
            <person name="Gravely B."/>
            <person name="Greenberg A.J."/>
            <person name="Griffiths-Jones S."/>
            <person name="Gross S."/>
            <person name="Guigo R."/>
            <person name="Gustafson E.A."/>
            <person name="Haerty W."/>
            <person name="Hahn M.W."/>
            <person name="Halligan D.L."/>
            <person name="Halpern A.L."/>
            <person name="Halter G.M."/>
            <person name="Han M.V."/>
            <person name="Heger A."/>
            <person name="Hillier L."/>
            <person name="Hinrichs A.S."/>
            <person name="Holmes I."/>
            <person name="Hoskins R.A."/>
            <person name="Hubisz M.J."/>
            <person name="Hultmark D."/>
            <person name="Huntley M.A."/>
            <person name="Jaffe D.B."/>
            <person name="Jagadeeshan S."/>
            <person name="Jeck W.R."/>
            <person name="Johnson J."/>
            <person name="Jones C.D."/>
            <person name="Jordan W.C."/>
            <person name="Karpen G.H."/>
            <person name="Kataoka E."/>
            <person name="Keightley P.D."/>
            <person name="Kheradpour P."/>
            <person name="Kirkness E.F."/>
            <person name="Koerich L.B."/>
            <person name="Kristiansen K."/>
            <person name="Kudrna D."/>
            <person name="Kulathinal R.J."/>
            <person name="Kumar S."/>
            <person name="Kwok R."/>
            <person name="Lander E."/>
            <person name="Langley C.H."/>
            <person name="Lapoint R."/>
            <person name="Lazzaro B.P."/>
            <person name="Lee S.J."/>
            <person name="Levesque L."/>
            <person name="Li R."/>
            <person name="Lin C.F."/>
            <person name="Lin M.F."/>
            <person name="Lindblad-Toh K."/>
            <person name="Llopart A."/>
            <person name="Long M."/>
            <person name="Low L."/>
            <person name="Lozovsky E."/>
            <person name="Lu J."/>
            <person name="Luo M."/>
            <person name="Machado C.A."/>
            <person name="Makalowski W."/>
            <person name="Marzo M."/>
            <person name="Matsuda M."/>
            <person name="Matzkin L."/>
            <person name="McAllister B."/>
            <person name="McBride C.S."/>
            <person name="McKernan B."/>
            <person name="McKernan K."/>
            <person name="Mendez-Lago M."/>
            <person name="Minx P."/>
            <person name="Mollenhauer M.U."/>
            <person name="Montooth K."/>
            <person name="Mount S.M."/>
            <person name="Mu X."/>
            <person name="Myers E."/>
            <person name="Negre B."/>
            <person name="Newfeld S."/>
            <person name="Nielsen R."/>
            <person name="Noor M.A."/>
            <person name="O'Grady P."/>
            <person name="Pachter L."/>
            <person name="Papaceit M."/>
            <person name="Parisi M.J."/>
            <person name="Parisi M."/>
            <person name="Parts L."/>
            <person name="Pedersen J.S."/>
            <person name="Pesole G."/>
            <person name="Phillippy A.M."/>
            <person name="Ponting C.P."/>
            <person name="Pop M."/>
            <person name="Porcelli D."/>
            <person name="Powell J.R."/>
            <person name="Prohaska S."/>
            <person name="Pruitt K."/>
            <person name="Puig M."/>
            <person name="Quesneville H."/>
            <person name="Ram K.R."/>
            <person name="Rand D."/>
            <person name="Rasmussen M.D."/>
            <person name="Reed L.K."/>
            <person name="Reenan R."/>
            <person name="Reily A."/>
            <person name="Remington K.A."/>
            <person name="Rieger T.T."/>
            <person name="Ritchie M.G."/>
            <person name="Robin C."/>
            <person name="Rogers Y.H."/>
            <person name="Rohde C."/>
            <person name="Rozas J."/>
            <person name="Rubenfield M.J."/>
            <person name="Ruiz A."/>
            <person name="Russo S."/>
            <person name="Salzberg S.L."/>
            <person name="Sanchez-Gracia A."/>
            <person name="Saranga D.J."/>
            <person name="Sato H."/>
            <person name="Schaeffer S.W."/>
            <person name="Schatz M.C."/>
            <person name="Schlenke T."/>
            <person name="Schwartz R."/>
            <person name="Segarra C."/>
            <person name="Singh R.S."/>
            <person name="Sirot L."/>
            <person name="Sirota M."/>
            <person name="Sisneros N.B."/>
            <person name="Smith C.D."/>
            <person name="Smith T.F."/>
            <person name="Spieth J."/>
            <person name="Stage D.E."/>
            <person name="Stark A."/>
            <person name="Stephan W."/>
            <person name="Strausberg R.L."/>
            <person name="Strempel S."/>
            <person name="Sturgill D."/>
            <person name="Sutton G."/>
            <person name="Sutton G.G."/>
            <person name="Tao W."/>
            <person name="Teichmann S."/>
            <person name="Tobari Y.N."/>
            <person name="Tomimura Y."/>
            <person name="Tsolas J.M."/>
            <person name="Valente V.L."/>
            <person name="Venter E."/>
            <person name="Venter J.C."/>
            <person name="Vicario S."/>
            <person name="Vieira F.G."/>
            <person name="Vilella A.J."/>
            <person name="Villasante A."/>
            <person name="Walenz B."/>
            <person name="Wang J."/>
            <person name="Wasserman M."/>
            <person name="Watts T."/>
            <person name="Wilson D."/>
            <person name="Wilson R.K."/>
            <person name="Wing R.A."/>
            <person name="Wolfner M.F."/>
            <person name="Wong A."/>
            <person name="Wong G.K."/>
            <person name="Wu C.I."/>
            <person name="Wu G."/>
            <person name="Yamamoto D."/>
            <person name="Yang H.P."/>
            <person name="Yang S.P."/>
            <person name="Yorke J.A."/>
            <person name="Yoshida K."/>
            <person name="Zdobnov E."/>
            <person name="Zhang P."/>
            <person name="Zhang Y."/>
            <person name="Zimin A.V."/>
            <person name="Baldwin J."/>
            <person name="Abdouelleil A."/>
            <person name="Abdulkadir J."/>
            <person name="Abebe A."/>
            <person name="Abera B."/>
            <person name="Abreu J."/>
            <person name="Acer S.C."/>
            <person name="Aftuck L."/>
            <person name="Alexander A."/>
            <person name="An P."/>
            <person name="Anderson E."/>
            <person name="Anderson S."/>
            <person name="Arachi H."/>
            <person name="Azer M."/>
            <person name="Bachantsang P."/>
            <person name="Barry A."/>
            <person name="Bayul T."/>
            <person name="Berlin A."/>
            <person name="Bessette D."/>
            <person name="Bloom T."/>
            <person name="Blye J."/>
            <person name="Boguslavskiy L."/>
            <person name="Bonnet C."/>
            <person name="Boukhgalter B."/>
            <person name="Bourzgui I."/>
            <person name="Brown A."/>
            <person name="Cahill P."/>
            <person name="Channer S."/>
            <person name="Cheshatsang Y."/>
            <person name="Chuda L."/>
            <person name="Citroen M."/>
            <person name="Collymore A."/>
            <person name="Cooke P."/>
            <person name="Costello M."/>
            <person name="D'Aco K."/>
            <person name="Daza R."/>
            <person name="De Haan G."/>
            <person name="DeGray S."/>
            <person name="DeMaso C."/>
            <person name="Dhargay N."/>
            <person name="Dooley K."/>
            <person name="Dooley E."/>
            <person name="Doricent M."/>
            <person name="Dorje P."/>
            <person name="Dorjee K."/>
            <person name="Dupes A."/>
            <person name="Elong R."/>
            <person name="Falk J."/>
            <person name="Farina A."/>
            <person name="Faro S."/>
            <person name="Ferguson D."/>
            <person name="Fisher S."/>
            <person name="Foley C.D."/>
            <person name="Franke A."/>
            <person name="Friedrich D."/>
            <person name="Gadbois L."/>
            <person name="Gearin G."/>
            <person name="Gearin C.R."/>
            <person name="Giannoukos G."/>
            <person name="Goode T."/>
            <person name="Graham J."/>
            <person name="Grandbois E."/>
            <person name="Grewal S."/>
            <person name="Gyaltsen K."/>
            <person name="Hafez N."/>
            <person name="Hagos B."/>
            <person name="Hall J."/>
            <person name="Henson C."/>
            <person name="Hollinger A."/>
            <person name="Honan T."/>
            <person name="Huard M.D."/>
            <person name="Hughes L."/>
            <person name="Hurhula B."/>
            <person name="Husby M.E."/>
            <person name="Kamat A."/>
            <person name="Kanga B."/>
            <person name="Kashin S."/>
            <person name="Khazanovich D."/>
            <person name="Kisner P."/>
            <person name="Lance K."/>
            <person name="Lara M."/>
            <person name="Lee W."/>
            <person name="Lennon N."/>
            <person name="Letendre F."/>
            <person name="LeVine R."/>
            <person name="Lipovsky A."/>
            <person name="Liu X."/>
            <person name="Liu J."/>
            <person name="Liu S."/>
            <person name="Lokyitsang T."/>
            <person name="Lokyitsang Y."/>
            <person name="Lubonja R."/>
            <person name="Lui A."/>
            <person name="MacDonald P."/>
            <person name="Magnisalis V."/>
            <person name="Maru K."/>
            <person name="Matthews C."/>
            <person name="McCusker W."/>
            <person name="McDonough S."/>
            <person name="Mehta T."/>
            <person name="Meldrim J."/>
            <person name="Meneus L."/>
            <person name="Mihai O."/>
            <person name="Mihalev A."/>
            <person name="Mihova T."/>
            <person name="Mittelman R."/>
            <person name="Mlenga V."/>
            <person name="Montmayeur A."/>
            <person name="Mulrain L."/>
            <person name="Navidi A."/>
            <person name="Naylor J."/>
            <person name="Negash T."/>
            <person name="Nguyen T."/>
            <person name="Nguyen N."/>
            <person name="Nicol R."/>
            <person name="Norbu C."/>
            <person name="Norbu N."/>
            <person name="Novod N."/>
            <person name="O'Neill B."/>
            <person name="Osman S."/>
            <person name="Markiewicz E."/>
            <person name="Oyono O.L."/>
            <person name="Patti C."/>
            <person name="Phunkhang P."/>
            <person name="Pierre F."/>
            <person name="Priest M."/>
            <person name="Raghuraman S."/>
            <person name="Rege F."/>
            <person name="Reyes R."/>
            <person name="Rise C."/>
            <person name="Rogov P."/>
            <person name="Ross K."/>
            <person name="Ryan E."/>
            <person name="Settipalli S."/>
            <person name="Shea T."/>
            <person name="Sherpa N."/>
            <person name="Shi L."/>
            <person name="Shih D."/>
            <person name="Sparrow T."/>
            <person name="Spaulding J."/>
            <person name="Stalker J."/>
            <person name="Stange-Thomann N."/>
            <person name="Stavropoulos S."/>
            <person name="Stone C."/>
            <person name="Strader C."/>
            <person name="Tesfaye S."/>
            <person name="Thomson T."/>
            <person name="Thoulutsang Y."/>
            <person name="Thoulutsang D."/>
            <person name="Topham K."/>
            <person name="Topping I."/>
            <person name="Tsamla T."/>
            <person name="Vassiliev H."/>
            <person name="Vo A."/>
            <person name="Wangchuk T."/>
            <person name="Wangdi T."/>
            <person name="Weiand M."/>
            <person name="Wilkinson J."/>
            <person name="Wilson A."/>
            <person name="Yadav S."/>
            <person name="Young G."/>
            <person name="Yu Q."/>
            <person name="Zembek L."/>
            <person name="Zhong D."/>
            <person name="Zimmer A."/>
            <person name="Zwirko Z."/>
            <person name="Jaffe D.B."/>
            <person name="Alvarez P."/>
            <person name="Brockman W."/>
            <person name="Butler J."/>
            <person name="Chin C."/>
            <person name="Gnerre S."/>
            <person name="Grabherr M."/>
            <person name="Kleber M."/>
            <person name="Mauceli E."/>
            <person name="MacCallum I."/>
        </authorList>
    </citation>
    <scope>NUCLEOTIDE SEQUENCE [LARGE SCALE GENOMIC DNA]</scope>
    <source>
        <strain evidence="3">Tucson 14024-0371.13</strain>
    </source>
</reference>
<evidence type="ECO:0000256" key="1">
    <source>
        <dbReference type="SAM" id="Phobius"/>
    </source>
</evidence>
<keyword evidence="1" id="KW-1133">Transmembrane helix</keyword>
<dbReference type="Proteomes" id="UP000007801">
    <property type="component" value="Unassembled WGS sequence"/>
</dbReference>
<dbReference type="EMBL" id="CH902623">
    <property type="protein sequence ID" value="EDV30223.1"/>
    <property type="molecule type" value="Genomic_DNA"/>
</dbReference>
<dbReference type="AlphaFoldDB" id="B3MTU2"/>
<feature type="transmembrane region" description="Helical" evidence="1">
    <location>
        <begin position="12"/>
        <end position="33"/>
    </location>
</feature>
<feature type="transmembrane region" description="Helical" evidence="1">
    <location>
        <begin position="54"/>
        <end position="85"/>
    </location>
</feature>
<dbReference type="KEGG" id="dan:6505816"/>
<proteinExistence type="predicted"/>
<keyword evidence="3" id="KW-1185">Reference proteome</keyword>
<feature type="transmembrane region" description="Helical" evidence="1">
    <location>
        <begin position="113"/>
        <end position="135"/>
    </location>
</feature>
<keyword evidence="1" id="KW-0472">Membrane</keyword>
<sequence>MNDISYSKLKLLFINVFNILHNAAYLNVYRLYSDIRNVKVEVDKSEQETWIREIFIFLITGLVVVRFLLCFVGLAASIVAIYPILTNSQAELLMPTVIVQTVDNVVLNLYEMMLGYGSLCFLYPTSTPVFVFFLAKLSLKIALSISVLNIYSDQHSHLANLGSFQEEMSSLEPDSIDEIELTNQNLIS</sequence>
<dbReference type="GeneID" id="6505816"/>
<dbReference type="eggNOG" id="ENOG502T809">
    <property type="taxonomic scope" value="Eukaryota"/>
</dbReference>
<evidence type="ECO:0000313" key="2">
    <source>
        <dbReference type="EMBL" id="EDV30223.1"/>
    </source>
</evidence>
<dbReference type="HOGENOM" id="CLU_1435836_0_0_1"/>
<gene>
    <name evidence="2" type="primary">Dana\GF23170</name>
    <name evidence="2" type="synonym">dana_GLEANR_7835</name>
    <name evidence="2" type="ORF">GF23170</name>
</gene>
<name>B3MTU2_DROAN</name>
<dbReference type="OMA" id="FFWNTIY"/>
<dbReference type="OrthoDB" id="8056972at2759"/>
<evidence type="ECO:0000313" key="3">
    <source>
        <dbReference type="Proteomes" id="UP000007801"/>
    </source>
</evidence>
<dbReference type="InParanoid" id="B3MTU2"/>
<accession>B3MTU2</accession>
<keyword evidence="1" id="KW-0812">Transmembrane</keyword>